<evidence type="ECO:0000256" key="4">
    <source>
        <dbReference type="ARBA" id="ARBA00022989"/>
    </source>
</evidence>
<comment type="similarity">
    <text evidence="6">Belongs to the ABC-4 integral membrane protein family.</text>
</comment>
<dbReference type="Proteomes" id="UP001060164">
    <property type="component" value="Chromosome"/>
</dbReference>
<evidence type="ECO:0000256" key="1">
    <source>
        <dbReference type="ARBA" id="ARBA00004651"/>
    </source>
</evidence>
<evidence type="ECO:0000259" key="7">
    <source>
        <dbReference type="Pfam" id="PF02687"/>
    </source>
</evidence>
<keyword evidence="4 6" id="KW-1133">Transmembrane helix</keyword>
<feature type="transmembrane region" description="Helical" evidence="6">
    <location>
        <begin position="227"/>
        <end position="251"/>
    </location>
</feature>
<keyword evidence="2 6" id="KW-1003">Cell membrane</keyword>
<name>A0ABY5VCV7_9FIRM</name>
<keyword evidence="5 6" id="KW-0472">Membrane</keyword>
<keyword evidence="6" id="KW-0813">Transport</keyword>
<reference evidence="8" key="1">
    <citation type="journal article" date="2022" name="Cell">
        <title>Design, construction, and in vivo augmentation of a complex gut microbiome.</title>
        <authorList>
            <person name="Cheng A.G."/>
            <person name="Ho P.Y."/>
            <person name="Aranda-Diaz A."/>
            <person name="Jain S."/>
            <person name="Yu F.B."/>
            <person name="Meng X."/>
            <person name="Wang M."/>
            <person name="Iakiviak M."/>
            <person name="Nagashima K."/>
            <person name="Zhao A."/>
            <person name="Murugkar P."/>
            <person name="Patil A."/>
            <person name="Atabakhsh K."/>
            <person name="Weakley A."/>
            <person name="Yan J."/>
            <person name="Brumbaugh A.R."/>
            <person name="Higginbottom S."/>
            <person name="Dimas A."/>
            <person name="Shiver A.L."/>
            <person name="Deutschbauer A."/>
            <person name="Neff N."/>
            <person name="Sonnenburg J.L."/>
            <person name="Huang K.C."/>
            <person name="Fischbach M.A."/>
        </authorList>
    </citation>
    <scope>NUCLEOTIDE SEQUENCE</scope>
    <source>
        <strain evidence="8">DSM 19829</strain>
    </source>
</reference>
<feature type="transmembrane region" description="Helical" evidence="6">
    <location>
        <begin position="591"/>
        <end position="613"/>
    </location>
</feature>
<evidence type="ECO:0000313" key="9">
    <source>
        <dbReference type="Proteomes" id="UP001060164"/>
    </source>
</evidence>
<feature type="transmembrane region" description="Helical" evidence="6">
    <location>
        <begin position="144"/>
        <end position="169"/>
    </location>
</feature>
<feature type="transmembrane region" description="Helical" evidence="6">
    <location>
        <begin position="530"/>
        <end position="557"/>
    </location>
</feature>
<organism evidence="8 9">
    <name type="scientific">Ruminococcus gauvreauii</name>
    <dbReference type="NCBI Taxonomy" id="438033"/>
    <lineage>
        <taxon>Bacteria</taxon>
        <taxon>Bacillati</taxon>
        <taxon>Bacillota</taxon>
        <taxon>Clostridia</taxon>
        <taxon>Eubacteriales</taxon>
        <taxon>Oscillospiraceae</taxon>
        <taxon>Ruminococcus</taxon>
    </lineage>
</organism>
<keyword evidence="3 6" id="KW-0812">Transmembrane</keyword>
<feature type="transmembrane region" description="Helical" evidence="6">
    <location>
        <begin position="198"/>
        <end position="215"/>
    </location>
</feature>
<feature type="transmembrane region" description="Helical" evidence="6">
    <location>
        <begin position="625"/>
        <end position="649"/>
    </location>
</feature>
<feature type="domain" description="ABC3 transporter permease C-terminal" evidence="7">
    <location>
        <begin position="64"/>
        <end position="171"/>
    </location>
</feature>
<evidence type="ECO:0000313" key="8">
    <source>
        <dbReference type="EMBL" id="UWP58345.1"/>
    </source>
</evidence>
<proteinExistence type="inferred from homology"/>
<accession>A0ABY5VCV7</accession>
<evidence type="ECO:0000256" key="5">
    <source>
        <dbReference type="ARBA" id="ARBA00023136"/>
    </source>
</evidence>
<feature type="transmembrane region" description="Helical" evidence="6">
    <location>
        <begin position="62"/>
        <end position="80"/>
    </location>
</feature>
<feature type="transmembrane region" description="Helical" evidence="6">
    <location>
        <begin position="21"/>
        <end position="42"/>
    </location>
</feature>
<feature type="transmembrane region" description="Helical" evidence="6">
    <location>
        <begin position="281"/>
        <end position="305"/>
    </location>
</feature>
<evidence type="ECO:0000256" key="2">
    <source>
        <dbReference type="ARBA" id="ARBA00022475"/>
    </source>
</evidence>
<evidence type="ECO:0000256" key="3">
    <source>
        <dbReference type="ARBA" id="ARBA00022692"/>
    </source>
</evidence>
<dbReference type="InterPro" id="IPR003838">
    <property type="entry name" value="ABC3_permease_C"/>
</dbReference>
<comment type="subcellular location">
    <subcellularLocation>
        <location evidence="1 6">Cell membrane</location>
        <topology evidence="1 6">Multi-pass membrane protein</topology>
    </subcellularLocation>
</comment>
<dbReference type="RefSeq" id="WP_028528141.1">
    <property type="nucleotide sequence ID" value="NZ_CABLBR010000008.1"/>
</dbReference>
<dbReference type="PANTHER" id="PTHR46795:SF3">
    <property type="entry name" value="ABC TRANSPORTER PERMEASE"/>
    <property type="match status" value="1"/>
</dbReference>
<feature type="transmembrane region" description="Helical" evidence="6">
    <location>
        <begin position="108"/>
        <end position="138"/>
    </location>
</feature>
<dbReference type="PIRSF" id="PIRSF018968">
    <property type="entry name" value="ABC_permease_BceB"/>
    <property type="match status" value="1"/>
</dbReference>
<sequence>MNKRGLYRKLARTNIKKNTRTYLPYIAACIMTVAMFYNMYFLAGNSATKSGSLKSMLEMGKWLVGIFSFFFLFYTNSFLVRRRKKEFGLYNILGLEKRHIAKVMLWETLYTALAGIGLGLVFGILFSKLMILLLYRILHFDIAYGFSISANGLAVTAVFFLVLFLLILLNSLRQVHTASPIELLHGTEVGEKEPRTKWLLAVIGVLCLGGGYYIAIATENPLAALTWFFFAVLLVIIGTYCLFTAGSIAILKMLRKHKAYYYKTSHFVSVSGMIYRMKQNAAGLATICILCTMVLVMISSTVSLYSGMDDLLDTRFAYDMKISADYRPGDEFDRAQQLQKVKEAAGQSACTDIDIRDYTERYFPLVKTDDGFTSDEEASSGVSDMISFYVLTQEDFKRIGGEQLELSDGVAVYDSTESVSDTFELFGDELTVEKRLDSIPQKSAMQDIVQVVCVVVPDEEMLLNLYELKTQAFGDDQGTGINYIIGLDMNGSKEEKMACAELVRTAVSQEADNSYFSYVESKQESEADFYVTYGGLFFLGIFLGALFVMATVLIIYYKQISEGYDDAGKYEIMQKVGMSRQEVKASIRSQVLSVFFLPLLMAGVHIAFAFPIISRLLALMNLTNTVLFAGCTVTTLIIFAVFYAIVYALTARTYYRIVKA</sequence>
<keyword evidence="9" id="KW-1185">Reference proteome</keyword>
<dbReference type="InterPro" id="IPR027022">
    <property type="entry name" value="ABC_permease_BceB-typ"/>
</dbReference>
<protein>
    <submittedName>
        <fullName evidence="8">FtsX-like permease family protein</fullName>
    </submittedName>
</protein>
<gene>
    <name evidence="8" type="ORF">NQ502_13255</name>
</gene>
<dbReference type="PANTHER" id="PTHR46795">
    <property type="entry name" value="ABC TRANSPORTER PERMEASE-RELATED-RELATED"/>
    <property type="match status" value="1"/>
</dbReference>
<dbReference type="EMBL" id="CP102290">
    <property type="protein sequence ID" value="UWP58345.1"/>
    <property type="molecule type" value="Genomic_DNA"/>
</dbReference>
<evidence type="ECO:0000256" key="6">
    <source>
        <dbReference type="PIRNR" id="PIRNR018968"/>
    </source>
</evidence>
<dbReference type="Pfam" id="PF02687">
    <property type="entry name" value="FtsX"/>
    <property type="match status" value="1"/>
</dbReference>
<dbReference type="InterPro" id="IPR052536">
    <property type="entry name" value="ABC-4_Integral_Memb_Prot"/>
</dbReference>